<dbReference type="Proteomes" id="UP001163324">
    <property type="component" value="Chromosome 2"/>
</dbReference>
<protein>
    <submittedName>
        <fullName evidence="1">Uncharacterized protein</fullName>
    </submittedName>
</protein>
<gene>
    <name evidence="1" type="ORF">N3K66_001705</name>
</gene>
<name>A0ACC0V894_9HYPO</name>
<comment type="caution">
    <text evidence="1">The sequence shown here is derived from an EMBL/GenBank/DDBJ whole genome shotgun (WGS) entry which is preliminary data.</text>
</comment>
<dbReference type="EMBL" id="CM047941">
    <property type="protein sequence ID" value="KAI9902353.1"/>
    <property type="molecule type" value="Genomic_DNA"/>
</dbReference>
<proteinExistence type="predicted"/>
<organism evidence="1 2">
    <name type="scientific">Trichothecium roseum</name>
    <dbReference type="NCBI Taxonomy" id="47278"/>
    <lineage>
        <taxon>Eukaryota</taxon>
        <taxon>Fungi</taxon>
        <taxon>Dikarya</taxon>
        <taxon>Ascomycota</taxon>
        <taxon>Pezizomycotina</taxon>
        <taxon>Sordariomycetes</taxon>
        <taxon>Hypocreomycetidae</taxon>
        <taxon>Hypocreales</taxon>
        <taxon>Hypocreales incertae sedis</taxon>
        <taxon>Trichothecium</taxon>
    </lineage>
</organism>
<accession>A0ACC0V894</accession>
<keyword evidence="2" id="KW-1185">Reference proteome</keyword>
<sequence>MTRDYVGANDENLVVTDRGGVIENTHEIHAAVVDASGRLLYSVGDPHRVTLIRSAAKPVQALAVAETGALDSSSFGDEELALMCASHSAEDGHVERARKMLRSVGAQESDLRCGGHPSIMPRITERWVREGVEPTAVHNNCSGKHAGMLAGARALGAPLEGYHLAGHPMQERVRRVVEEVAGLPRDEVRWGVDGCNMPAPAYPLTHLAKTYALFAKAADDEDDEDDGEAEEERVKGRKAWMACIFRAMSGHPEQVAGQGRFCTTLMRAFSGNLIGKVGADACYAIGVRGSGGCEWTRRLGAEGPVGIAVKVADGNLDILYAAVPELLERLGVGTPEMRAALDRFHHLEMRNSMGVVTGKVAFPFRVRAPAEDVPSSPVVKA</sequence>
<reference evidence="1" key="1">
    <citation type="submission" date="2022-10" db="EMBL/GenBank/DDBJ databases">
        <title>Complete Genome of Trichothecium roseum strain YXFP-22015, a Plant Pathogen Isolated from Citrus.</title>
        <authorList>
            <person name="Wang Y."/>
            <person name="Zhu L."/>
        </authorList>
    </citation>
    <scope>NUCLEOTIDE SEQUENCE</scope>
    <source>
        <strain evidence="1">YXFP-22015</strain>
    </source>
</reference>
<evidence type="ECO:0000313" key="1">
    <source>
        <dbReference type="EMBL" id="KAI9902353.1"/>
    </source>
</evidence>
<evidence type="ECO:0000313" key="2">
    <source>
        <dbReference type="Proteomes" id="UP001163324"/>
    </source>
</evidence>